<dbReference type="AlphaFoldDB" id="A0A915BPT2"/>
<proteinExistence type="predicted"/>
<dbReference type="WBParaSite" id="PgR048_g045_t02">
    <property type="protein sequence ID" value="PgR048_g045_t02"/>
    <property type="gene ID" value="PgR048_g045"/>
</dbReference>
<keyword evidence="2" id="KW-1185">Reference proteome</keyword>
<evidence type="ECO:0000256" key="1">
    <source>
        <dbReference type="SAM" id="Phobius"/>
    </source>
</evidence>
<keyword evidence="1" id="KW-1133">Transmembrane helix</keyword>
<keyword evidence="1" id="KW-0472">Membrane</keyword>
<dbReference type="WBParaSite" id="PgR048_g045_t01">
    <property type="protein sequence ID" value="PgR048_g045_t01"/>
    <property type="gene ID" value="PgR048_g045"/>
</dbReference>
<evidence type="ECO:0000313" key="2">
    <source>
        <dbReference type="Proteomes" id="UP000887569"/>
    </source>
</evidence>
<accession>A0A915BPT2</accession>
<dbReference type="Proteomes" id="UP000887569">
    <property type="component" value="Unplaced"/>
</dbReference>
<evidence type="ECO:0000313" key="4">
    <source>
        <dbReference type="WBParaSite" id="PgR048_g045_t02"/>
    </source>
</evidence>
<reference evidence="3 4" key="1">
    <citation type="submission" date="2022-11" db="UniProtKB">
        <authorList>
            <consortium name="WormBaseParasite"/>
        </authorList>
    </citation>
    <scope>IDENTIFICATION</scope>
</reference>
<dbReference type="WBParaSite" id="PgR048_g045_t03">
    <property type="protein sequence ID" value="PgR048_g045_t03"/>
    <property type="gene ID" value="PgR048_g045"/>
</dbReference>
<sequence length="95" mass="10891">MRIQKVIRERSLTTALVVKRRGRIQVRKRSRCLVQLICVSPTFMVASDWSILVAFPRSVGVFEGFISMLFVYLFDIALLGPQLCRTVSFDTLILI</sequence>
<name>A0A915BPT2_PARUN</name>
<feature type="transmembrane region" description="Helical" evidence="1">
    <location>
        <begin position="33"/>
        <end position="55"/>
    </location>
</feature>
<protein>
    <submittedName>
        <fullName evidence="3 4">Uncharacterized protein</fullName>
    </submittedName>
</protein>
<evidence type="ECO:0000313" key="3">
    <source>
        <dbReference type="WBParaSite" id="PgR048_g045_t01"/>
    </source>
</evidence>
<keyword evidence="1" id="KW-0812">Transmembrane</keyword>
<feature type="transmembrane region" description="Helical" evidence="1">
    <location>
        <begin position="61"/>
        <end position="79"/>
    </location>
</feature>
<organism evidence="2 3">
    <name type="scientific">Parascaris univalens</name>
    <name type="common">Nematode worm</name>
    <dbReference type="NCBI Taxonomy" id="6257"/>
    <lineage>
        <taxon>Eukaryota</taxon>
        <taxon>Metazoa</taxon>
        <taxon>Ecdysozoa</taxon>
        <taxon>Nematoda</taxon>
        <taxon>Chromadorea</taxon>
        <taxon>Rhabditida</taxon>
        <taxon>Spirurina</taxon>
        <taxon>Ascaridomorpha</taxon>
        <taxon>Ascaridoidea</taxon>
        <taxon>Ascarididae</taxon>
        <taxon>Parascaris</taxon>
    </lineage>
</organism>